<keyword evidence="4" id="KW-1185">Reference proteome</keyword>
<evidence type="ECO:0000259" key="2">
    <source>
        <dbReference type="Pfam" id="PF01636"/>
    </source>
</evidence>
<dbReference type="Pfam" id="PF01636">
    <property type="entry name" value="APH"/>
    <property type="match status" value="1"/>
</dbReference>
<dbReference type="SUPFAM" id="SSF56112">
    <property type="entry name" value="Protein kinase-like (PK-like)"/>
    <property type="match status" value="1"/>
</dbReference>
<evidence type="ECO:0000313" key="3">
    <source>
        <dbReference type="EMBL" id="KAK4252179.1"/>
    </source>
</evidence>
<sequence length="521" mass="60469">MSNTTDRDTAPNAVVNKREREYGMWPDPLRDEKREELEAELQRTIDTMREEGTLIKLYEFIFEHRPGNPVRPRQMTRGSYNAVFRVEYTDGDVIMRVPLPGMNAFPDEKVRNEVATLRYIKKMTSIPVPHVYHWGTAAENPLGLGPFIIMDYIPHEKTLDALLTDQTGKGLDPSIPRDKLQRLYRQAANIILQLSRLEMPKIGSLQQQGDSFVIGSRPLTQDMNEIVVQAGVPESILPPQNATYSSSDEWYAALADMHLAHLTFQHNQAIDSADDCRDKFVSRYLFRQLVRQGKLPPRGEEANKKKLHRASEKESFTLWVDDLRPHNMLVDADCNIVGVIDWEWAYFAPRAFSQGPPWWLLLGKPEYWDVSVLDFRERYTAALDVFLEALLAEEDSALTQEQDKEEEWSIDQHIDALRLDPVPLSKRMRQSWDSGTFWTNYAARRFYGFDPIFWEFLDEPCFGKNVEGGYEGRLNLLSKKVKRRMELFVEKKVEESKEEKIVNWDPVEARLLLNEILTDLD</sequence>
<dbReference type="InterPro" id="IPR002575">
    <property type="entry name" value="Aminoglycoside_PTrfase"/>
</dbReference>
<name>A0AAN7D196_9PEZI</name>
<reference evidence="3" key="2">
    <citation type="submission" date="2023-05" db="EMBL/GenBank/DDBJ databases">
        <authorList>
            <consortium name="Lawrence Berkeley National Laboratory"/>
            <person name="Steindorff A."/>
            <person name="Hensen N."/>
            <person name="Bonometti L."/>
            <person name="Westerberg I."/>
            <person name="Brannstrom I.O."/>
            <person name="Guillou S."/>
            <person name="Cros-Aarteil S."/>
            <person name="Calhoun S."/>
            <person name="Haridas S."/>
            <person name="Kuo A."/>
            <person name="Mondo S."/>
            <person name="Pangilinan J."/>
            <person name="Riley R."/>
            <person name="Labutti K."/>
            <person name="Andreopoulos B."/>
            <person name="Lipzen A."/>
            <person name="Chen C."/>
            <person name="Yanf M."/>
            <person name="Daum C."/>
            <person name="Ng V."/>
            <person name="Clum A."/>
            <person name="Ohm R."/>
            <person name="Martin F."/>
            <person name="Silar P."/>
            <person name="Natvig D."/>
            <person name="Lalanne C."/>
            <person name="Gautier V."/>
            <person name="Ament-Velasquez S.L."/>
            <person name="Kruys A."/>
            <person name="Hutchinson M.I."/>
            <person name="Powell A.J."/>
            <person name="Barry K."/>
            <person name="Miller A.N."/>
            <person name="Grigoriev I.V."/>
            <person name="Debuchy R."/>
            <person name="Gladieux P."/>
            <person name="Thoren M.H."/>
            <person name="Johannesson H."/>
        </authorList>
    </citation>
    <scope>NUCLEOTIDE SEQUENCE</scope>
    <source>
        <strain evidence="3">CBS 359.72</strain>
    </source>
</reference>
<feature type="domain" description="Aminoglycoside phosphotransferase" evidence="2">
    <location>
        <begin position="76"/>
        <end position="352"/>
    </location>
</feature>
<dbReference type="EMBL" id="MU857602">
    <property type="protein sequence ID" value="KAK4252179.1"/>
    <property type="molecule type" value="Genomic_DNA"/>
</dbReference>
<keyword evidence="3" id="KW-0808">Transferase</keyword>
<dbReference type="InterPro" id="IPR011009">
    <property type="entry name" value="Kinase-like_dom_sf"/>
</dbReference>
<organism evidence="3 4">
    <name type="scientific">Corynascus novoguineensis</name>
    <dbReference type="NCBI Taxonomy" id="1126955"/>
    <lineage>
        <taxon>Eukaryota</taxon>
        <taxon>Fungi</taxon>
        <taxon>Dikarya</taxon>
        <taxon>Ascomycota</taxon>
        <taxon>Pezizomycotina</taxon>
        <taxon>Sordariomycetes</taxon>
        <taxon>Sordariomycetidae</taxon>
        <taxon>Sordariales</taxon>
        <taxon>Chaetomiaceae</taxon>
        <taxon>Corynascus</taxon>
    </lineage>
</organism>
<protein>
    <submittedName>
        <fullName evidence="3">Kinase-like domain-containing protein</fullName>
    </submittedName>
</protein>
<gene>
    <name evidence="3" type="ORF">C7999DRAFT_37150</name>
</gene>
<comment type="caution">
    <text evidence="3">The sequence shown here is derived from an EMBL/GenBank/DDBJ whole genome shotgun (WGS) entry which is preliminary data.</text>
</comment>
<evidence type="ECO:0000313" key="4">
    <source>
        <dbReference type="Proteomes" id="UP001303647"/>
    </source>
</evidence>
<evidence type="ECO:0000256" key="1">
    <source>
        <dbReference type="SAM" id="MobiDB-lite"/>
    </source>
</evidence>
<keyword evidence="3" id="KW-0418">Kinase</keyword>
<dbReference type="GO" id="GO:0016301">
    <property type="term" value="F:kinase activity"/>
    <property type="evidence" value="ECO:0007669"/>
    <property type="project" value="UniProtKB-KW"/>
</dbReference>
<proteinExistence type="predicted"/>
<dbReference type="Gene3D" id="3.30.200.20">
    <property type="entry name" value="Phosphorylase Kinase, domain 1"/>
    <property type="match status" value="1"/>
</dbReference>
<dbReference type="PANTHER" id="PTHR21310:SF37">
    <property type="entry name" value="AMINOGLYCOSIDE PHOSPHOTRANSFERASE DOMAIN-CONTAINING PROTEIN"/>
    <property type="match status" value="1"/>
</dbReference>
<dbReference type="Gene3D" id="3.90.1200.10">
    <property type="match status" value="1"/>
</dbReference>
<reference evidence="3" key="1">
    <citation type="journal article" date="2023" name="Mol. Phylogenet. Evol.">
        <title>Genome-scale phylogeny and comparative genomics of the fungal order Sordariales.</title>
        <authorList>
            <person name="Hensen N."/>
            <person name="Bonometti L."/>
            <person name="Westerberg I."/>
            <person name="Brannstrom I.O."/>
            <person name="Guillou S."/>
            <person name="Cros-Aarteil S."/>
            <person name="Calhoun S."/>
            <person name="Haridas S."/>
            <person name="Kuo A."/>
            <person name="Mondo S."/>
            <person name="Pangilinan J."/>
            <person name="Riley R."/>
            <person name="LaButti K."/>
            <person name="Andreopoulos B."/>
            <person name="Lipzen A."/>
            <person name="Chen C."/>
            <person name="Yan M."/>
            <person name="Daum C."/>
            <person name="Ng V."/>
            <person name="Clum A."/>
            <person name="Steindorff A."/>
            <person name="Ohm R.A."/>
            <person name="Martin F."/>
            <person name="Silar P."/>
            <person name="Natvig D.O."/>
            <person name="Lalanne C."/>
            <person name="Gautier V."/>
            <person name="Ament-Velasquez S.L."/>
            <person name="Kruys A."/>
            <person name="Hutchinson M.I."/>
            <person name="Powell A.J."/>
            <person name="Barry K."/>
            <person name="Miller A.N."/>
            <person name="Grigoriev I.V."/>
            <person name="Debuchy R."/>
            <person name="Gladieux P."/>
            <person name="Hiltunen Thoren M."/>
            <person name="Johannesson H."/>
        </authorList>
    </citation>
    <scope>NUCLEOTIDE SEQUENCE</scope>
    <source>
        <strain evidence="3">CBS 359.72</strain>
    </source>
</reference>
<accession>A0AAN7D196</accession>
<feature type="region of interest" description="Disordered" evidence="1">
    <location>
        <begin position="1"/>
        <end position="23"/>
    </location>
</feature>
<dbReference type="Proteomes" id="UP001303647">
    <property type="component" value="Unassembled WGS sequence"/>
</dbReference>
<dbReference type="InterPro" id="IPR051678">
    <property type="entry name" value="AGP_Transferase"/>
</dbReference>
<dbReference type="AlphaFoldDB" id="A0AAN7D196"/>
<dbReference type="PANTHER" id="PTHR21310">
    <property type="entry name" value="AMINOGLYCOSIDE PHOSPHOTRANSFERASE-RELATED-RELATED"/>
    <property type="match status" value="1"/>
</dbReference>